<dbReference type="OrthoDB" id="47919at2759"/>
<dbReference type="PANTHER" id="PTHR10742">
    <property type="entry name" value="FLAVIN MONOAMINE OXIDASE"/>
    <property type="match status" value="1"/>
</dbReference>
<dbReference type="SUPFAM" id="SSF51905">
    <property type="entry name" value="FAD/NAD(P)-binding domain"/>
    <property type="match status" value="1"/>
</dbReference>
<evidence type="ECO:0000256" key="1">
    <source>
        <dbReference type="SAM" id="SignalP"/>
    </source>
</evidence>
<accession>A0A1Z5JVX9</accession>
<dbReference type="Pfam" id="PF01593">
    <property type="entry name" value="Amino_oxidase"/>
    <property type="match status" value="2"/>
</dbReference>
<keyword evidence="4" id="KW-1185">Reference proteome</keyword>
<reference evidence="3 4" key="1">
    <citation type="journal article" date="2015" name="Plant Cell">
        <title>Oil accumulation by the oleaginous diatom Fistulifera solaris as revealed by the genome and transcriptome.</title>
        <authorList>
            <person name="Tanaka T."/>
            <person name="Maeda Y."/>
            <person name="Veluchamy A."/>
            <person name="Tanaka M."/>
            <person name="Abida H."/>
            <person name="Marechal E."/>
            <person name="Bowler C."/>
            <person name="Muto M."/>
            <person name="Sunaga Y."/>
            <person name="Tanaka M."/>
            <person name="Yoshino T."/>
            <person name="Taniguchi T."/>
            <person name="Fukuda Y."/>
            <person name="Nemoto M."/>
            <person name="Matsumoto M."/>
            <person name="Wong P.S."/>
            <person name="Aburatani S."/>
            <person name="Fujibuchi W."/>
        </authorList>
    </citation>
    <scope>NUCLEOTIDE SEQUENCE [LARGE SCALE GENOMIC DNA]</scope>
    <source>
        <strain evidence="3 4">JPCC DA0580</strain>
    </source>
</reference>
<dbReference type="PANTHER" id="PTHR10742:SF410">
    <property type="entry name" value="LYSINE-SPECIFIC HISTONE DEMETHYLASE 2"/>
    <property type="match status" value="1"/>
</dbReference>
<dbReference type="AlphaFoldDB" id="A0A1Z5JVX9"/>
<dbReference type="InterPro" id="IPR036188">
    <property type="entry name" value="FAD/NAD-bd_sf"/>
</dbReference>
<evidence type="ECO:0000313" key="4">
    <source>
        <dbReference type="Proteomes" id="UP000198406"/>
    </source>
</evidence>
<name>A0A1Z5JVX9_FISSO</name>
<dbReference type="Gene3D" id="3.50.50.60">
    <property type="entry name" value="FAD/NAD(P)-binding domain"/>
    <property type="match status" value="2"/>
</dbReference>
<dbReference type="Proteomes" id="UP000198406">
    <property type="component" value="Unassembled WGS sequence"/>
</dbReference>
<keyword evidence="1" id="KW-0732">Signal</keyword>
<sequence length="390" mass="44976">MISIFVLALLLKTSDAFFWRHGRYSEVPPLELSSTDYTGKIIIIGAGPAGISAAYTLEYLGFQNYQILEASAEVGGRVQELDDFIDLPLDAGAEWIHTHPRILQDMILFDDVVTDETIVYRPKQYRWAVFRDRIKIPLLFRRFVYQEWKFKRTTWKSYLHDYMYTYVQDRVQVGAPVQTIDYTGAKIQVTTSNGDTLEADKVIVAVPPTMLQNGNIDFIPDLPSSKTAEINKVEMYEGFKIWFEFDDRFYQDYTIIDSYRIYFDGVLGKPTQRNVLTMLSAGGEVTGDLVKLSDENLFEFHMKELDKLFRGKATEHYVQHRIQNWSQEPYIKETWEAGYNSRFDEGRILEPIDEKIYFCGGYLSGDHYATVHGAILSGREVAQKALKDAA</sequence>
<dbReference type="InterPro" id="IPR050281">
    <property type="entry name" value="Flavin_monoamine_oxidase"/>
</dbReference>
<dbReference type="GO" id="GO:0016491">
    <property type="term" value="F:oxidoreductase activity"/>
    <property type="evidence" value="ECO:0007669"/>
    <property type="project" value="InterPro"/>
</dbReference>
<proteinExistence type="predicted"/>
<evidence type="ECO:0000313" key="3">
    <source>
        <dbReference type="EMBL" id="GAX17968.1"/>
    </source>
</evidence>
<organism evidence="3 4">
    <name type="scientific">Fistulifera solaris</name>
    <name type="common">Oleaginous diatom</name>
    <dbReference type="NCBI Taxonomy" id="1519565"/>
    <lineage>
        <taxon>Eukaryota</taxon>
        <taxon>Sar</taxon>
        <taxon>Stramenopiles</taxon>
        <taxon>Ochrophyta</taxon>
        <taxon>Bacillariophyta</taxon>
        <taxon>Bacillariophyceae</taxon>
        <taxon>Bacillariophycidae</taxon>
        <taxon>Naviculales</taxon>
        <taxon>Naviculaceae</taxon>
        <taxon>Fistulifera</taxon>
    </lineage>
</organism>
<gene>
    <name evidence="3" type="ORF">FisN_18Hu179</name>
</gene>
<comment type="caution">
    <text evidence="3">The sequence shown here is derived from an EMBL/GenBank/DDBJ whole genome shotgun (WGS) entry which is preliminary data.</text>
</comment>
<dbReference type="SUPFAM" id="SSF54373">
    <property type="entry name" value="FAD-linked reductases, C-terminal domain"/>
    <property type="match status" value="1"/>
</dbReference>
<feature type="domain" description="Amine oxidase" evidence="2">
    <location>
        <begin position="166"/>
        <end position="385"/>
    </location>
</feature>
<dbReference type="InterPro" id="IPR002937">
    <property type="entry name" value="Amino_oxidase"/>
</dbReference>
<evidence type="ECO:0000259" key="2">
    <source>
        <dbReference type="Pfam" id="PF01593"/>
    </source>
</evidence>
<feature type="signal peptide" evidence="1">
    <location>
        <begin position="1"/>
        <end position="16"/>
    </location>
</feature>
<protein>
    <recommendedName>
        <fullName evidence="2">Amine oxidase domain-containing protein</fullName>
    </recommendedName>
</protein>
<dbReference type="EMBL" id="BDSP01000123">
    <property type="protein sequence ID" value="GAX17968.1"/>
    <property type="molecule type" value="Genomic_DNA"/>
</dbReference>
<feature type="domain" description="Amine oxidase" evidence="2">
    <location>
        <begin position="49"/>
        <end position="110"/>
    </location>
</feature>
<feature type="chain" id="PRO_5013392009" description="Amine oxidase domain-containing protein" evidence="1">
    <location>
        <begin position="17"/>
        <end position="390"/>
    </location>
</feature>
<dbReference type="InParanoid" id="A0A1Z5JVX9"/>